<reference evidence="8 9" key="2">
    <citation type="journal article" date="2017" name="Genome Announc.">
        <title>Draft Genome Sequences of Four Alkaliphilic Bacteria Belonging to the Anaerobacillus Genus.</title>
        <authorList>
            <person name="Bassil N.M."/>
            <person name="Lloyd J.R."/>
        </authorList>
    </citation>
    <scope>NUCLEOTIDE SEQUENCE [LARGE SCALE GENOMIC DNA]</scope>
    <source>
        <strain evidence="8 9">NB2006</strain>
    </source>
</reference>
<evidence type="ECO:0000313" key="8">
    <source>
        <dbReference type="EMBL" id="QOY36392.1"/>
    </source>
</evidence>
<dbReference type="CDD" id="cd02910">
    <property type="entry name" value="cupin_Yhhw_N"/>
    <property type="match status" value="1"/>
</dbReference>
<evidence type="ECO:0000313" key="7">
    <source>
        <dbReference type="EMBL" id="OIJ19154.1"/>
    </source>
</evidence>
<dbReference type="RefSeq" id="WP_071316949.1">
    <property type="nucleotide sequence ID" value="NZ_CP063356.2"/>
</dbReference>
<proteinExistence type="inferred from homology"/>
<gene>
    <name evidence="8" type="ORF">AWH56_001465</name>
    <name evidence="7" type="ORF">AWH56_09630</name>
    <name evidence="6" type="ORF">AWH56_24170</name>
</gene>
<reference evidence="7 9" key="1">
    <citation type="submission" date="2016-10" db="EMBL/GenBank/DDBJ databases">
        <title>Draft genome sequences of four alkaliphilic bacteria belonging to the Anaerobacillus genus.</title>
        <authorList>
            <person name="Bassil N.M."/>
            <person name="Lloyd J.R."/>
        </authorList>
    </citation>
    <scope>NUCLEOTIDE SEQUENCE [LARGE SCALE GENOMIC DNA]</scope>
    <source>
        <strain evidence="7 9">NB2006</strain>
    </source>
</reference>
<name>A0A1S2M3E0_9BACI</name>
<dbReference type="InterPro" id="IPR012093">
    <property type="entry name" value="Pirin"/>
</dbReference>
<dbReference type="EMBL" id="LQXD01000082">
    <property type="protein sequence ID" value="OIJ19154.1"/>
    <property type="molecule type" value="Genomic_DNA"/>
</dbReference>
<dbReference type="Pfam" id="PF02678">
    <property type="entry name" value="Pirin"/>
    <property type="match status" value="1"/>
</dbReference>
<feature type="binding site" evidence="2">
    <location>
        <position position="59"/>
    </location>
    <ligand>
        <name>Fe cation</name>
        <dbReference type="ChEBI" id="CHEBI:24875"/>
    </ligand>
</feature>
<evidence type="ECO:0000256" key="3">
    <source>
        <dbReference type="RuleBase" id="RU003457"/>
    </source>
</evidence>
<evidence type="ECO:0000313" key="9">
    <source>
        <dbReference type="Proteomes" id="UP000180175"/>
    </source>
</evidence>
<dbReference type="SUPFAM" id="SSF51182">
    <property type="entry name" value="RmlC-like cupins"/>
    <property type="match status" value="1"/>
</dbReference>
<feature type="binding site" evidence="2">
    <location>
        <position position="57"/>
    </location>
    <ligand>
        <name>Fe cation</name>
        <dbReference type="ChEBI" id="CHEBI:24875"/>
    </ligand>
</feature>
<accession>A0A1S2M3E0</accession>
<dbReference type="PANTHER" id="PTHR43212:SF3">
    <property type="entry name" value="QUERCETIN 2,3-DIOXYGENASE"/>
    <property type="match status" value="1"/>
</dbReference>
<evidence type="ECO:0000259" key="5">
    <source>
        <dbReference type="Pfam" id="PF17954"/>
    </source>
</evidence>
<dbReference type="Proteomes" id="UP000180175">
    <property type="component" value="Chromosome"/>
</dbReference>
<keyword evidence="2" id="KW-0408">Iron</keyword>
<comment type="similarity">
    <text evidence="1 3">Belongs to the pirin family.</text>
</comment>
<comment type="cofactor">
    <cofactor evidence="2">
        <name>Fe cation</name>
        <dbReference type="ChEBI" id="CHEBI:24875"/>
    </cofactor>
    <text evidence="2">Binds 1 Fe cation per subunit.</text>
</comment>
<evidence type="ECO:0000259" key="4">
    <source>
        <dbReference type="Pfam" id="PF02678"/>
    </source>
</evidence>
<feature type="binding site" evidence="2">
    <location>
        <position position="101"/>
    </location>
    <ligand>
        <name>Fe cation</name>
        <dbReference type="ChEBI" id="CHEBI:24875"/>
    </ligand>
</feature>
<keyword evidence="2" id="KW-0479">Metal-binding</keyword>
<dbReference type="Gene3D" id="2.60.120.10">
    <property type="entry name" value="Jelly Rolls"/>
    <property type="match status" value="2"/>
</dbReference>
<sequence length="233" mass="26892">MIKIIRDNERYKADHGWLNSSFSFSFANYYDPDNLQFGPLRVFNDDIVQPNNGFGRHPHKEMEIVSIVLDGELEHEDSEGHTATTTFGEIQRMTAGTGIFHSETNPSKEKPVSFLQLWIQPDTENLKPSYEKTAFSVEKLRNNLLPIVSHNALENVAHIQQDTTLYLSDLEKENEITFTQEQGRKIYLFVIEGQIVFNNQYELKKRDTARINETSTIVINAKENSRFLLIDLP</sequence>
<dbReference type="OrthoDB" id="321327at2"/>
<evidence type="ECO:0000313" key="6">
    <source>
        <dbReference type="EMBL" id="OIJ03823.1"/>
    </source>
</evidence>
<evidence type="ECO:0000256" key="1">
    <source>
        <dbReference type="ARBA" id="ARBA00008416"/>
    </source>
</evidence>
<dbReference type="EMBL" id="LQXD01000206">
    <property type="protein sequence ID" value="OIJ03823.1"/>
    <property type="molecule type" value="Genomic_DNA"/>
</dbReference>
<reference evidence="8 9" key="3">
    <citation type="journal article" date="2019" name="Int. J. Syst. Evol. Microbiol.">
        <title>Anaerobacillus isosaccharinicus sp. nov., an alkaliphilic bacterium which degrades isosaccharinic acid.</title>
        <authorList>
            <person name="Bassil N.M."/>
            <person name="Lloyd J.R."/>
        </authorList>
    </citation>
    <scope>NUCLEOTIDE SEQUENCE [LARGE SCALE GENOMIC DNA]</scope>
    <source>
        <strain evidence="8 9">NB2006</strain>
    </source>
</reference>
<dbReference type="EMBL" id="CP063356">
    <property type="protein sequence ID" value="QOY36392.1"/>
    <property type="molecule type" value="Genomic_DNA"/>
</dbReference>
<dbReference type="InterPro" id="IPR014710">
    <property type="entry name" value="RmlC-like_jellyroll"/>
</dbReference>
<dbReference type="InterPro" id="IPR011051">
    <property type="entry name" value="RmlC_Cupin_sf"/>
</dbReference>
<reference evidence="8" key="4">
    <citation type="submission" date="2020-10" db="EMBL/GenBank/DDBJ databases">
        <authorList>
            <person name="Bassil N.M."/>
            <person name="Lloyd J.R."/>
        </authorList>
    </citation>
    <scope>NUCLEOTIDE SEQUENCE</scope>
    <source>
        <strain evidence="8">NB2006</strain>
    </source>
</reference>
<dbReference type="PIRSF" id="PIRSF006232">
    <property type="entry name" value="Pirin"/>
    <property type="match status" value="1"/>
</dbReference>
<feature type="domain" description="Pirin N-terminal" evidence="4">
    <location>
        <begin position="13"/>
        <end position="119"/>
    </location>
</feature>
<evidence type="ECO:0000256" key="2">
    <source>
        <dbReference type="PIRSR" id="PIRSR006232-1"/>
    </source>
</evidence>
<feature type="binding site" evidence="2">
    <location>
        <position position="103"/>
    </location>
    <ligand>
        <name>Fe cation</name>
        <dbReference type="ChEBI" id="CHEBI:24875"/>
    </ligand>
</feature>
<dbReference type="GO" id="GO:0046872">
    <property type="term" value="F:metal ion binding"/>
    <property type="evidence" value="ECO:0007669"/>
    <property type="project" value="UniProtKB-KW"/>
</dbReference>
<organism evidence="7 9">
    <name type="scientific">Anaerobacillus isosaccharinicus</name>
    <dbReference type="NCBI Taxonomy" id="1532552"/>
    <lineage>
        <taxon>Bacteria</taxon>
        <taxon>Bacillati</taxon>
        <taxon>Bacillota</taxon>
        <taxon>Bacilli</taxon>
        <taxon>Bacillales</taxon>
        <taxon>Bacillaceae</taxon>
        <taxon>Anaerobacillus</taxon>
    </lineage>
</organism>
<dbReference type="InterPro" id="IPR003829">
    <property type="entry name" value="Pirin_N_dom"/>
</dbReference>
<dbReference type="Pfam" id="PF17954">
    <property type="entry name" value="Pirin_C_2"/>
    <property type="match status" value="1"/>
</dbReference>
<dbReference type="InterPro" id="IPR041602">
    <property type="entry name" value="Quercetinase_C"/>
</dbReference>
<feature type="domain" description="Quercetin 2,3-dioxygenase C-terminal cupin" evidence="5">
    <location>
        <begin position="147"/>
        <end position="232"/>
    </location>
</feature>
<keyword evidence="9" id="KW-1185">Reference proteome</keyword>
<dbReference type="KEGG" id="aia:AWH56_001465"/>
<protein>
    <submittedName>
        <fullName evidence="7">Pirin family protein</fullName>
    </submittedName>
</protein>
<dbReference type="PANTHER" id="PTHR43212">
    <property type="entry name" value="QUERCETIN 2,3-DIOXYGENASE"/>
    <property type="match status" value="1"/>
</dbReference>
<dbReference type="AlphaFoldDB" id="A0A1S2M3E0"/>